<comment type="caution">
    <text evidence="1">The sequence shown here is derived from an EMBL/GenBank/DDBJ whole genome shotgun (WGS) entry which is preliminary data.</text>
</comment>
<evidence type="ECO:0000313" key="1">
    <source>
        <dbReference type="EMBL" id="RQH00196.1"/>
    </source>
</evidence>
<dbReference type="AlphaFoldDB" id="A0A3N6PMF0"/>
<dbReference type="GO" id="GO:0003676">
    <property type="term" value="F:nucleic acid binding"/>
    <property type="evidence" value="ECO:0007669"/>
    <property type="project" value="InterPro"/>
</dbReference>
<keyword evidence="2" id="KW-1185">Reference proteome</keyword>
<dbReference type="RefSeq" id="WP_124153856.1">
    <property type="nucleotide sequence ID" value="NZ_RQIS01000029.1"/>
</dbReference>
<protein>
    <submittedName>
        <fullName evidence="1">Uncharacterized protein</fullName>
    </submittedName>
</protein>
<organism evidence="1 2">
    <name type="scientific">Paraburkholderia dinghuensis</name>
    <dbReference type="NCBI Taxonomy" id="2305225"/>
    <lineage>
        <taxon>Bacteria</taxon>
        <taxon>Pseudomonadati</taxon>
        <taxon>Pseudomonadota</taxon>
        <taxon>Betaproteobacteria</taxon>
        <taxon>Burkholderiales</taxon>
        <taxon>Burkholderiaceae</taxon>
        <taxon>Paraburkholderia</taxon>
    </lineage>
</organism>
<gene>
    <name evidence="1" type="ORF">D1Y85_25505</name>
</gene>
<proteinExistence type="predicted"/>
<accession>A0A3N6PMF0</accession>
<name>A0A3N6PMF0_9BURK</name>
<reference evidence="1 2" key="1">
    <citation type="submission" date="2018-11" db="EMBL/GenBank/DDBJ databases">
        <title>Paraburkholderia sp. DHOA04, isolated from soil.</title>
        <authorList>
            <person name="Gao Z.-H."/>
            <person name="Qiu L.-H."/>
            <person name="Fu J.-C."/>
        </authorList>
    </citation>
    <scope>NUCLEOTIDE SEQUENCE [LARGE SCALE GENOMIC DNA]</scope>
    <source>
        <strain evidence="1 2">DHOA04</strain>
    </source>
</reference>
<dbReference type="Gene3D" id="3.30.420.10">
    <property type="entry name" value="Ribonuclease H-like superfamily/Ribonuclease H"/>
    <property type="match status" value="1"/>
</dbReference>
<sequence>MTDNNAAVQKAKTIYSRDPWKPRYFLDTEFTDFIDCQLISVAIVGEDGREFYGELKPTDYDRTACSAFVIETVLPQLGQFAGRTMSFAQLRSELLAWLHRIPMKPRPVLCYDYQGDFDLLCDLICGPLPAGWKREHIGGRIDVSRLEAYFRQHGGRHHALVDARANAFAFI</sequence>
<dbReference type="InterPro" id="IPR036397">
    <property type="entry name" value="RNaseH_sf"/>
</dbReference>
<dbReference type="OrthoDB" id="6482216at2"/>
<dbReference type="SUPFAM" id="SSF53098">
    <property type="entry name" value="Ribonuclease H-like"/>
    <property type="match status" value="1"/>
</dbReference>
<dbReference type="Proteomes" id="UP000272778">
    <property type="component" value="Unassembled WGS sequence"/>
</dbReference>
<dbReference type="EMBL" id="RQIS01000029">
    <property type="protein sequence ID" value="RQH00196.1"/>
    <property type="molecule type" value="Genomic_DNA"/>
</dbReference>
<evidence type="ECO:0000313" key="2">
    <source>
        <dbReference type="Proteomes" id="UP000272778"/>
    </source>
</evidence>
<dbReference type="InterPro" id="IPR012337">
    <property type="entry name" value="RNaseH-like_sf"/>
</dbReference>